<dbReference type="KEGG" id="rta:Rta_13160"/>
<dbReference type="PROSITE" id="PS51257">
    <property type="entry name" value="PROKAR_LIPOPROTEIN"/>
    <property type="match status" value="1"/>
</dbReference>
<sequence length="152" mass="16628">MGKARPHAHGWLAGLLLLLLAACSDGYPTDDQAPLSPFDMSPTERVGALNALGASAHPDTHWRYGLDGGCLLRVARRGDWWRWQESVHDLRGAAVQLQIGSDAADRRRYDVVIRPAGSAEGSVMLSSRREFEALQARQLARLLARDCTQSAP</sequence>
<feature type="chain" id="PRO_5003329288" description="Lipoprotein" evidence="1">
    <location>
        <begin position="27"/>
        <end position="152"/>
    </location>
</feature>
<evidence type="ECO:0000313" key="3">
    <source>
        <dbReference type="Proteomes" id="UP000008385"/>
    </source>
</evidence>
<reference evidence="3" key="1">
    <citation type="submission" date="2006-01" db="EMBL/GenBank/DDBJ databases">
        <title>Genome of the cyst-dividing bacterium Ramlibacter tataouinensis.</title>
        <authorList>
            <person name="Barakat M."/>
            <person name="Ortet P."/>
            <person name="De Luca G."/>
            <person name="Jourlin-Castelli C."/>
            <person name="Ansaldi M."/>
            <person name="Py B."/>
            <person name="Fichant G."/>
            <person name="Coutinho P."/>
            <person name="Voulhoux R."/>
            <person name="Bastien O."/>
            <person name="Roy S."/>
            <person name="Marechal E."/>
            <person name="Henrissat B."/>
            <person name="Quentin Y."/>
            <person name="Noirot P."/>
            <person name="Filloux A."/>
            <person name="Mejean V."/>
            <person name="DuBow M."/>
            <person name="Barras F."/>
            <person name="Heulin T."/>
        </authorList>
    </citation>
    <scope>NUCLEOTIDE SEQUENCE [LARGE SCALE GENOMIC DNA]</scope>
    <source>
        <strain evidence="3">ATCC BAA-407 / DSM 14655 / LMG 21543 / TTB310</strain>
    </source>
</reference>
<dbReference type="EMBL" id="CP000245">
    <property type="protein sequence ID" value="AEG92403.1"/>
    <property type="molecule type" value="Genomic_DNA"/>
</dbReference>
<feature type="signal peptide" evidence="1">
    <location>
        <begin position="1"/>
        <end position="26"/>
    </location>
</feature>
<reference evidence="2 3" key="2">
    <citation type="journal article" date="2011" name="PLoS ONE">
        <title>The Cyst-Dividing Bacterium Ramlibacter tataouinensis TTB310 Genome Reveals a Well-Stocked Toolbox for Adaptation to a Desert Environment.</title>
        <authorList>
            <person name="De Luca G."/>
            <person name="Barakat M."/>
            <person name="Ortet P."/>
            <person name="Fochesato S."/>
            <person name="Jourlin-Castelli C."/>
            <person name="Ansaldi M."/>
            <person name="Py B."/>
            <person name="Fichant G."/>
            <person name="Coutinho P.M."/>
            <person name="Voulhoux R."/>
            <person name="Bastien O."/>
            <person name="Marechal E."/>
            <person name="Henrissat B."/>
            <person name="Quentin Y."/>
            <person name="Noirot P."/>
            <person name="Filloux A."/>
            <person name="Mejean V."/>
            <person name="Dubow M.S."/>
            <person name="Barras F."/>
            <person name="Barbe V."/>
            <person name="Weissenbach J."/>
            <person name="Mihalcescu I."/>
            <person name="Vermeglio A."/>
            <person name="Achouak W."/>
            <person name="Heulin T."/>
        </authorList>
    </citation>
    <scope>NUCLEOTIDE SEQUENCE [LARGE SCALE GENOMIC DNA]</scope>
    <source>
        <strain evidence="3">ATCC BAA-407 / DSM 14655 / LMG 21543 / TTB310</strain>
    </source>
</reference>
<dbReference type="Proteomes" id="UP000008385">
    <property type="component" value="Chromosome"/>
</dbReference>
<organism evidence="2 3">
    <name type="scientific">Ramlibacter tataouinensis (strain ATCC BAA-407 / DSM 14655 / LMG 21543 / TTB310)</name>
    <dbReference type="NCBI Taxonomy" id="365046"/>
    <lineage>
        <taxon>Bacteria</taxon>
        <taxon>Pseudomonadati</taxon>
        <taxon>Pseudomonadota</taxon>
        <taxon>Betaproteobacteria</taxon>
        <taxon>Burkholderiales</taxon>
        <taxon>Comamonadaceae</taxon>
        <taxon>Ramlibacter</taxon>
    </lineage>
</organism>
<accession>F5Y2P0</accession>
<gene>
    <name evidence="2" type="ordered locus">Rta_13160</name>
</gene>
<dbReference type="AlphaFoldDB" id="F5Y2P0"/>
<evidence type="ECO:0008006" key="4">
    <source>
        <dbReference type="Google" id="ProtNLM"/>
    </source>
</evidence>
<dbReference type="eggNOG" id="ENOG5031605">
    <property type="taxonomic scope" value="Bacteria"/>
</dbReference>
<dbReference type="HOGENOM" id="CLU_1720872_0_0_4"/>
<proteinExistence type="predicted"/>
<evidence type="ECO:0000313" key="2">
    <source>
        <dbReference type="EMBL" id="AEG92403.1"/>
    </source>
</evidence>
<keyword evidence="3" id="KW-1185">Reference proteome</keyword>
<evidence type="ECO:0000256" key="1">
    <source>
        <dbReference type="SAM" id="SignalP"/>
    </source>
</evidence>
<name>F5Y2P0_RAMTT</name>
<keyword evidence="1" id="KW-0732">Signal</keyword>
<protein>
    <recommendedName>
        <fullName evidence="4">Lipoprotein</fullName>
    </recommendedName>
</protein>
<dbReference type="STRING" id="365046.Rta_13160"/>
<dbReference type="RefSeq" id="WP_013900636.1">
    <property type="nucleotide sequence ID" value="NC_015677.1"/>
</dbReference>
<dbReference type="OrthoDB" id="8913197at2"/>